<organism evidence="2 3">
    <name type="scientific">Zasmidium cellare</name>
    <name type="common">Wine cellar mold</name>
    <name type="synonym">Racodium cellare</name>
    <dbReference type="NCBI Taxonomy" id="395010"/>
    <lineage>
        <taxon>Eukaryota</taxon>
        <taxon>Fungi</taxon>
        <taxon>Dikarya</taxon>
        <taxon>Ascomycota</taxon>
        <taxon>Pezizomycotina</taxon>
        <taxon>Dothideomycetes</taxon>
        <taxon>Dothideomycetidae</taxon>
        <taxon>Mycosphaerellales</taxon>
        <taxon>Mycosphaerellaceae</taxon>
        <taxon>Zasmidium</taxon>
    </lineage>
</organism>
<name>A0ABR0F3U1_ZASCE</name>
<feature type="compositionally biased region" description="Basic and acidic residues" evidence="1">
    <location>
        <begin position="1"/>
        <end position="18"/>
    </location>
</feature>
<accession>A0ABR0F3U1</accession>
<keyword evidence="3" id="KW-1185">Reference proteome</keyword>
<gene>
    <name evidence="2" type="ORF">PRZ48_002123</name>
</gene>
<feature type="region of interest" description="Disordered" evidence="1">
    <location>
        <begin position="1"/>
        <end position="90"/>
    </location>
</feature>
<dbReference type="EMBL" id="JAXOVC010000001">
    <property type="protein sequence ID" value="KAK4508385.1"/>
    <property type="molecule type" value="Genomic_DNA"/>
</dbReference>
<protein>
    <submittedName>
        <fullName evidence="2">Uncharacterized protein</fullName>
    </submittedName>
</protein>
<feature type="compositionally biased region" description="Polar residues" evidence="1">
    <location>
        <begin position="21"/>
        <end position="31"/>
    </location>
</feature>
<feature type="region of interest" description="Disordered" evidence="1">
    <location>
        <begin position="315"/>
        <end position="413"/>
    </location>
</feature>
<reference evidence="2 3" key="1">
    <citation type="journal article" date="2023" name="G3 (Bethesda)">
        <title>A chromosome-level genome assembly of Zasmidium syzygii isolated from banana leaves.</title>
        <authorList>
            <person name="van Westerhoven A.C."/>
            <person name="Mehrabi R."/>
            <person name="Talebi R."/>
            <person name="Steentjes M.B.F."/>
            <person name="Corcolon B."/>
            <person name="Chong P.A."/>
            <person name="Kema G.H.J."/>
            <person name="Seidl M.F."/>
        </authorList>
    </citation>
    <scope>NUCLEOTIDE SEQUENCE [LARGE SCALE GENOMIC DNA]</scope>
    <source>
        <strain evidence="2 3">P124</strain>
    </source>
</reference>
<dbReference type="Proteomes" id="UP001305779">
    <property type="component" value="Unassembled WGS sequence"/>
</dbReference>
<evidence type="ECO:0000256" key="1">
    <source>
        <dbReference type="SAM" id="MobiDB-lite"/>
    </source>
</evidence>
<evidence type="ECO:0000313" key="2">
    <source>
        <dbReference type="EMBL" id="KAK4508385.1"/>
    </source>
</evidence>
<proteinExistence type="predicted"/>
<comment type="caution">
    <text evidence="2">The sequence shown here is derived from an EMBL/GenBank/DDBJ whole genome shotgun (WGS) entry which is preliminary data.</text>
</comment>
<feature type="compositionally biased region" description="Low complexity" evidence="1">
    <location>
        <begin position="319"/>
        <end position="345"/>
    </location>
</feature>
<sequence>MSHESRLRDSSSRGESHSRNRQQSQPTQLSARTIERPFRVSRRRSPLTHHDRQARNHSTPSSRSLPPSGPRALTGAPPRRPGRRYQDQSLVTRSRLLTSRVRDLLKDCNPETALEIGRVLGGLQNELICRFARPVPRSDWSTDAQVNFQNTEPGMIIETVNCEPLGDPRGNPIGSRNRTETLFGPMFTGLHPALVVDKHRDINGSEVLTVAWCGTYGGRAPQLVDSLKGTPGHDVVAFIIPEDSSVPEEIPRDTRTIKAHTFGGFMRDGKRYTLVDFRKVGLVYCHSRMRRRGYIVESERDEVLGFAHRRTCQDLQDLQSEGTTTTGEQSTISSPPRTPTPGSSPVDHRPEPTPATGDINAAETPGQTSTAPGPSDMTKLAHGLFKAGMSGRGIPGAELSANSNDQGPHSGKISVGLSEQVVSAGKLATDWCEQGKDSKESSFEN</sequence>
<evidence type="ECO:0000313" key="3">
    <source>
        <dbReference type="Proteomes" id="UP001305779"/>
    </source>
</evidence>